<dbReference type="GO" id="GO:0004781">
    <property type="term" value="F:sulfate adenylyltransferase (ATP) activity"/>
    <property type="evidence" value="ECO:0007669"/>
    <property type="project" value="UniProtKB-EC"/>
</dbReference>
<dbReference type="OrthoDB" id="468at2759"/>
<accession>A0A8H7ZUP7</accession>
<dbReference type="Pfam" id="PF14306">
    <property type="entry name" value="PUA_2"/>
    <property type="match status" value="1"/>
</dbReference>
<dbReference type="Pfam" id="PF01583">
    <property type="entry name" value="APS_kinase"/>
    <property type="match status" value="1"/>
</dbReference>
<dbReference type="GO" id="GO:0004020">
    <property type="term" value="F:adenylylsulfate kinase activity"/>
    <property type="evidence" value="ECO:0007669"/>
    <property type="project" value="InterPro"/>
</dbReference>
<dbReference type="InterPro" id="IPR059117">
    <property type="entry name" value="APS_kinase_dom"/>
</dbReference>
<dbReference type="NCBIfam" id="TIGR00339">
    <property type="entry name" value="sopT"/>
    <property type="match status" value="1"/>
</dbReference>
<dbReference type="InterPro" id="IPR027417">
    <property type="entry name" value="P-loop_NTPase"/>
</dbReference>
<evidence type="ECO:0000256" key="1">
    <source>
        <dbReference type="ARBA" id="ARBA00004678"/>
    </source>
</evidence>
<reference evidence="11 12" key="1">
    <citation type="journal article" name="Sci. Rep.">
        <title>Genome-scale phylogenetic analyses confirm Olpidium as the closest living zoosporic fungus to the non-flagellated, terrestrial fungi.</title>
        <authorList>
            <person name="Chang Y."/>
            <person name="Rochon D."/>
            <person name="Sekimoto S."/>
            <person name="Wang Y."/>
            <person name="Chovatia M."/>
            <person name="Sandor L."/>
            <person name="Salamov A."/>
            <person name="Grigoriev I.V."/>
            <person name="Stajich J.E."/>
            <person name="Spatafora J.W."/>
        </authorList>
    </citation>
    <scope>NUCLEOTIDE SEQUENCE [LARGE SCALE GENOMIC DNA]</scope>
    <source>
        <strain evidence="11">S191</strain>
    </source>
</reference>
<keyword evidence="4 11" id="KW-0548">Nucleotidyltransferase</keyword>
<dbReference type="Gene3D" id="3.10.400.10">
    <property type="entry name" value="Sulfate adenylyltransferase"/>
    <property type="match status" value="1"/>
</dbReference>
<dbReference type="Gene3D" id="3.40.50.300">
    <property type="entry name" value="P-loop containing nucleotide triphosphate hydrolases"/>
    <property type="match status" value="1"/>
</dbReference>
<dbReference type="GO" id="GO:0019379">
    <property type="term" value="P:sulfate assimilation, phosphoadenylyl sulfate reduction by phosphoadenylyl-sulfate reductase (thioredoxin)"/>
    <property type="evidence" value="ECO:0007669"/>
    <property type="project" value="TreeGrafter"/>
</dbReference>
<keyword evidence="12" id="KW-1185">Reference proteome</keyword>
<comment type="subunit">
    <text evidence="7">Homohexamer. Dimer of trimers.</text>
</comment>
<dbReference type="SUPFAM" id="SSF88697">
    <property type="entry name" value="PUA domain-like"/>
    <property type="match status" value="1"/>
</dbReference>
<evidence type="ECO:0000259" key="10">
    <source>
        <dbReference type="Pfam" id="PF14306"/>
    </source>
</evidence>
<dbReference type="GO" id="GO:0005524">
    <property type="term" value="F:ATP binding"/>
    <property type="evidence" value="ECO:0007669"/>
    <property type="project" value="UniProtKB-KW"/>
</dbReference>
<dbReference type="InterPro" id="IPR024951">
    <property type="entry name" value="Sulfurylase_cat_dom"/>
</dbReference>
<evidence type="ECO:0000256" key="3">
    <source>
        <dbReference type="ARBA" id="ARBA00022679"/>
    </source>
</evidence>
<feature type="domain" description="APS kinase" evidence="8">
    <location>
        <begin position="380"/>
        <end position="513"/>
    </location>
</feature>
<organism evidence="11 12">
    <name type="scientific">Olpidium bornovanus</name>
    <dbReference type="NCBI Taxonomy" id="278681"/>
    <lineage>
        <taxon>Eukaryota</taxon>
        <taxon>Fungi</taxon>
        <taxon>Fungi incertae sedis</taxon>
        <taxon>Olpidiomycota</taxon>
        <taxon>Olpidiomycotina</taxon>
        <taxon>Olpidiomycetes</taxon>
        <taxon>Olpidiales</taxon>
        <taxon>Olpidiaceae</taxon>
        <taxon>Olpidium</taxon>
    </lineage>
</organism>
<dbReference type="UniPathway" id="UPA00097"/>
<dbReference type="PANTHER" id="PTHR42700">
    <property type="entry name" value="SULFATE ADENYLYLTRANSFERASE"/>
    <property type="match status" value="1"/>
</dbReference>
<dbReference type="CDD" id="cd00517">
    <property type="entry name" value="ATPS"/>
    <property type="match status" value="1"/>
</dbReference>
<evidence type="ECO:0000313" key="12">
    <source>
        <dbReference type="Proteomes" id="UP000673691"/>
    </source>
</evidence>
<dbReference type="NCBIfam" id="NF004040">
    <property type="entry name" value="PRK05537.1"/>
    <property type="match status" value="1"/>
</dbReference>
<dbReference type="Proteomes" id="UP000673691">
    <property type="component" value="Unassembled WGS sequence"/>
</dbReference>
<dbReference type="InterPro" id="IPR050512">
    <property type="entry name" value="Sulf_AdTrans/APS_kinase"/>
</dbReference>
<dbReference type="GO" id="GO:0010134">
    <property type="term" value="P:sulfate assimilation via adenylyl sulfate reduction"/>
    <property type="evidence" value="ECO:0007669"/>
    <property type="project" value="TreeGrafter"/>
</dbReference>
<evidence type="ECO:0000256" key="4">
    <source>
        <dbReference type="ARBA" id="ARBA00022695"/>
    </source>
</evidence>
<dbReference type="SUPFAM" id="SSF52374">
    <property type="entry name" value="Nucleotidylyl transferase"/>
    <property type="match status" value="1"/>
</dbReference>
<dbReference type="FunFam" id="3.40.50.620:FF:000052">
    <property type="entry name" value="Sulfate adenylyltransferase"/>
    <property type="match status" value="1"/>
</dbReference>
<dbReference type="Pfam" id="PF01747">
    <property type="entry name" value="ATP-sulfurylase"/>
    <property type="match status" value="1"/>
</dbReference>
<dbReference type="SUPFAM" id="SSF52540">
    <property type="entry name" value="P-loop containing nucleoside triphosphate hydrolases"/>
    <property type="match status" value="1"/>
</dbReference>
<dbReference type="InterPro" id="IPR025980">
    <property type="entry name" value="ATP-Sase_PUA-like_dom"/>
</dbReference>
<keyword evidence="3" id="KW-0808">Transferase</keyword>
<keyword evidence="6" id="KW-0067">ATP-binding</keyword>
<dbReference type="EMBL" id="JAEFCI010006241">
    <property type="protein sequence ID" value="KAG5459824.1"/>
    <property type="molecule type" value="Genomic_DNA"/>
</dbReference>
<sequence>MSNLPHGGSLCDLVARDAHIADNLAAEADSLHSVVLTERQLCDLELLLTGGFSPLTGFMTRPDYVSVLDNMRLSGGLLWSIPVVLDVAGNEVAEEKVRIGQRIALRDPRDDQALAILTVRDIYVPNKAAEAVKVFGADDRSHPGVAYLHENTGDTYLGGPLQAIAIPQHFDYTEHRFTPAELRAHFRKLHWTRVVAFQTRNPMHRAHRELTVRAAREHRANLLIHPVVGLTKPGDIDHHTRVRVYKALMPRYPNGMAALSLLPLAMRMAGPREAVWHALIRKNFGATHFIVGRDHAGPGTNSRGQNFYAPYDAQNAEEIGIQLVPFQMVTYLPDSDEYVPEDEVPEGAKTLNISGTELRRRLRLGRPIPEWFSYPEVVRQGFTVFLTGLHRCGKDEIAQALQCSLSQQGGRPVTLLLGETIRQELSAELGFSKADRSTNIRKTAFVAAELTKAGAACICSPTAPYEDGRQESRKAIERYGGFFLVHVATSLEDCEKRDRAGIYQMARKGLIKDADLVCDITTSSVNQIVHEITLLLE</sequence>
<dbReference type="InterPro" id="IPR015947">
    <property type="entry name" value="PUA-like_sf"/>
</dbReference>
<protein>
    <recommendedName>
        <fullName evidence="2">sulfate adenylyltransferase</fullName>
        <ecNumber evidence="2">2.7.7.4</ecNumber>
    </recommendedName>
</protein>
<dbReference type="GO" id="GO:0005737">
    <property type="term" value="C:cytoplasm"/>
    <property type="evidence" value="ECO:0007669"/>
    <property type="project" value="TreeGrafter"/>
</dbReference>
<feature type="domain" description="Sulphate adenylyltransferase catalytic" evidence="9">
    <location>
        <begin position="175"/>
        <end position="379"/>
    </location>
</feature>
<evidence type="ECO:0000256" key="5">
    <source>
        <dbReference type="ARBA" id="ARBA00022741"/>
    </source>
</evidence>
<evidence type="ECO:0000256" key="7">
    <source>
        <dbReference type="ARBA" id="ARBA00062002"/>
    </source>
</evidence>
<evidence type="ECO:0000313" key="11">
    <source>
        <dbReference type="EMBL" id="KAG5459824.1"/>
    </source>
</evidence>
<comment type="caution">
    <text evidence="11">The sequence shown here is derived from an EMBL/GenBank/DDBJ whole genome shotgun (WGS) entry which is preliminary data.</text>
</comment>
<dbReference type="EC" id="2.7.7.4" evidence="2"/>
<gene>
    <name evidence="11" type="ORF">BJ554DRAFT_8212</name>
</gene>
<evidence type="ECO:0000259" key="9">
    <source>
        <dbReference type="Pfam" id="PF01747"/>
    </source>
</evidence>
<feature type="non-terminal residue" evidence="11">
    <location>
        <position position="537"/>
    </location>
</feature>
<feature type="domain" description="ATP-sulfurylase PUA-like" evidence="10">
    <location>
        <begin position="5"/>
        <end position="164"/>
    </location>
</feature>
<dbReference type="Gene3D" id="3.40.50.620">
    <property type="entry name" value="HUPs"/>
    <property type="match status" value="1"/>
</dbReference>
<dbReference type="InterPro" id="IPR002650">
    <property type="entry name" value="Sulphate_adenylyltransferase"/>
</dbReference>
<dbReference type="InterPro" id="IPR014729">
    <property type="entry name" value="Rossmann-like_a/b/a_fold"/>
</dbReference>
<evidence type="ECO:0000259" key="8">
    <source>
        <dbReference type="Pfam" id="PF01583"/>
    </source>
</evidence>
<name>A0A8H7ZUP7_9FUNG</name>
<evidence type="ECO:0000256" key="2">
    <source>
        <dbReference type="ARBA" id="ARBA00012391"/>
    </source>
</evidence>
<dbReference type="CDD" id="cd02027">
    <property type="entry name" value="APSK"/>
    <property type="match status" value="1"/>
</dbReference>
<evidence type="ECO:0000256" key="6">
    <source>
        <dbReference type="ARBA" id="ARBA00022840"/>
    </source>
</evidence>
<keyword evidence="5" id="KW-0547">Nucleotide-binding</keyword>
<proteinExistence type="predicted"/>
<dbReference type="AlphaFoldDB" id="A0A8H7ZUP7"/>
<comment type="pathway">
    <text evidence="1">Sulfur metabolism.</text>
</comment>
<dbReference type="PANTHER" id="PTHR42700:SF1">
    <property type="entry name" value="SULFATE ADENYLYLTRANSFERASE"/>
    <property type="match status" value="1"/>
</dbReference>